<evidence type="ECO:0000259" key="1">
    <source>
        <dbReference type="Pfam" id="PF01909"/>
    </source>
</evidence>
<dbReference type="Pfam" id="PF01909">
    <property type="entry name" value="NTP_transf_2"/>
    <property type="match status" value="1"/>
</dbReference>
<organism evidence="2 3">
    <name type="scientific">Kitasatospora gansuensis</name>
    <dbReference type="NCBI Taxonomy" id="258050"/>
    <lineage>
        <taxon>Bacteria</taxon>
        <taxon>Bacillati</taxon>
        <taxon>Actinomycetota</taxon>
        <taxon>Actinomycetes</taxon>
        <taxon>Kitasatosporales</taxon>
        <taxon>Streptomycetaceae</taxon>
        <taxon>Kitasatospora</taxon>
    </lineage>
</organism>
<dbReference type="SUPFAM" id="SSF52540">
    <property type="entry name" value="P-loop containing nucleoside triphosphate hydrolases"/>
    <property type="match status" value="1"/>
</dbReference>
<dbReference type="SUPFAM" id="SSF81301">
    <property type="entry name" value="Nucleotidyltransferase"/>
    <property type="match status" value="1"/>
</dbReference>
<dbReference type="Gene3D" id="3.40.50.300">
    <property type="entry name" value="P-loop containing nucleotide triphosphate hydrolases"/>
    <property type="match status" value="1"/>
</dbReference>
<comment type="caution">
    <text evidence="2">The sequence shown here is derived from an EMBL/GenBank/DDBJ whole genome shotgun (WGS) entry which is preliminary data.</text>
</comment>
<dbReference type="CDD" id="cd05403">
    <property type="entry name" value="NT_KNTase_like"/>
    <property type="match status" value="1"/>
</dbReference>
<gene>
    <name evidence="2" type="ORF">F4556_005013</name>
</gene>
<feature type="domain" description="Polymerase nucleotidyl transferase" evidence="1">
    <location>
        <begin position="429"/>
        <end position="474"/>
    </location>
</feature>
<reference evidence="2 3" key="1">
    <citation type="submission" date="2020-08" db="EMBL/GenBank/DDBJ databases">
        <title>Sequencing the genomes of 1000 actinobacteria strains.</title>
        <authorList>
            <person name="Klenk H.-P."/>
        </authorList>
    </citation>
    <scope>NUCLEOTIDE SEQUENCE [LARGE SCALE GENOMIC DNA]</scope>
    <source>
        <strain evidence="2 3">DSM 44786</strain>
    </source>
</reference>
<protein>
    <recommendedName>
        <fullName evidence="1">Polymerase nucleotidyl transferase domain-containing protein</fullName>
    </recommendedName>
</protein>
<accession>A0A7W7SGF9</accession>
<dbReference type="InterPro" id="IPR002934">
    <property type="entry name" value="Polymerase_NTP_transf_dom"/>
</dbReference>
<dbReference type="RefSeq" id="WP_313068601.1">
    <property type="nucleotide sequence ID" value="NZ_JACHJR010000001.1"/>
</dbReference>
<evidence type="ECO:0000313" key="3">
    <source>
        <dbReference type="Proteomes" id="UP000573327"/>
    </source>
</evidence>
<dbReference type="EMBL" id="JACHJR010000001">
    <property type="protein sequence ID" value="MBB4949478.1"/>
    <property type="molecule type" value="Genomic_DNA"/>
</dbReference>
<name>A0A7W7SGF9_9ACTN</name>
<dbReference type="Proteomes" id="UP000573327">
    <property type="component" value="Unassembled WGS sequence"/>
</dbReference>
<dbReference type="InterPro" id="IPR043519">
    <property type="entry name" value="NT_sf"/>
</dbReference>
<sequence length="631" mass="67415">MDDVVTVAVSGADNTGKTKQLGIMARRLGAVAAHAGPLDAHDARWAEIKTQGMGTWWWHDAPVQEVADVLAASYLARSRHAATLPGVRLVDRGLPMLEASLAATVAVREQLDPNRAADRARQLLTPFAAELAAAESREQGVLLLHDEDPEAGTRLSLSHEASVTDTYAAYQRHLHHQIHRLADAGRFAEVIVVAGRPVVAVQDELRRLLHPHAPAIPARCLPGLGVVALGGLSESGKSTMGEYLRTRHGHDRLKIGYLIEQAAAHAGITDPYALPPVVRAELLLDGLDRYAAAHHYLTRITIESLHEHDVTAELRRMLGGQLTVTYVEAAVEVRKRRGTAGAADVEVRDEIKQARGAGRIREIADLVVSNNGTRLALERQLDRLALDAAWPVVAPATAPVNTLGLPLALEVFLTALLERTTGGDRPVIDLLAVTGSGARGKYQAGWSDLDIFVIAEPDRTEDLRAALAEAQQTLGAVKLGITVLSRAECFAGTVTSRLLHVLTLLGSGALLPQWVRPGLLIPAPTLADDVTASIKAGVQAAVEIRRQLLKPAPDLRALYKITALLAKILARFEDVERAGDEEALSDLVARVGAQPELVAAARDGHDAARELAALVLAQWTATLPPAAVVAA</sequence>
<proteinExistence type="predicted"/>
<keyword evidence="3" id="KW-1185">Reference proteome</keyword>
<dbReference type="InterPro" id="IPR027417">
    <property type="entry name" value="P-loop_NTPase"/>
</dbReference>
<dbReference type="AlphaFoldDB" id="A0A7W7SGF9"/>
<dbReference type="GO" id="GO:0016779">
    <property type="term" value="F:nucleotidyltransferase activity"/>
    <property type="evidence" value="ECO:0007669"/>
    <property type="project" value="InterPro"/>
</dbReference>
<evidence type="ECO:0000313" key="2">
    <source>
        <dbReference type="EMBL" id="MBB4949478.1"/>
    </source>
</evidence>